<evidence type="ECO:0000313" key="2">
    <source>
        <dbReference type="Proteomes" id="UP000692954"/>
    </source>
</evidence>
<sequence length="271" mass="32596">MHQYPKDSNLLNLNNNNTEFVFKSKDKNEPFNYTARCYATNQLFTAQAKFQYITPKFRFINTFANDSTYNILTSYKIDETIKLFFKSPNIVDTLQLFNAGFKLTLEKQYQFYCQYNQFQKSSEFNFFARKKYLWEDWKMKTILEMCFKNKQLQFSQFCQYAEKSDRKIKFTYSQNESSMMIQSPFKENTQLAFKINRSYKLNQYITSLNFGLKHKVDENMFLITKFNQNGFGIIGITGMYKRIKYQVSNKLQFSQNKDQAFPLQFKFEIQT</sequence>
<dbReference type="Proteomes" id="UP000692954">
    <property type="component" value="Unassembled WGS sequence"/>
</dbReference>
<accession>A0A8S1N0M9</accession>
<gene>
    <name evidence="1" type="ORF">PSON_ATCC_30995.1.T0450307</name>
</gene>
<comment type="caution">
    <text evidence="1">The sequence shown here is derived from an EMBL/GenBank/DDBJ whole genome shotgun (WGS) entry which is preliminary data.</text>
</comment>
<reference evidence="1" key="1">
    <citation type="submission" date="2021-01" db="EMBL/GenBank/DDBJ databases">
        <authorList>
            <consortium name="Genoscope - CEA"/>
            <person name="William W."/>
        </authorList>
    </citation>
    <scope>NUCLEOTIDE SEQUENCE</scope>
</reference>
<dbReference type="AlphaFoldDB" id="A0A8S1N0M9"/>
<proteinExistence type="predicted"/>
<protein>
    <submittedName>
        <fullName evidence="1">Uncharacterized protein</fullName>
    </submittedName>
</protein>
<name>A0A8S1N0M9_9CILI</name>
<evidence type="ECO:0000313" key="1">
    <source>
        <dbReference type="EMBL" id="CAD8083841.1"/>
    </source>
</evidence>
<dbReference type="OrthoDB" id="283361at2759"/>
<keyword evidence="2" id="KW-1185">Reference proteome</keyword>
<dbReference type="EMBL" id="CAJJDN010000045">
    <property type="protein sequence ID" value="CAD8083841.1"/>
    <property type="molecule type" value="Genomic_DNA"/>
</dbReference>
<organism evidence="1 2">
    <name type="scientific">Paramecium sonneborni</name>
    <dbReference type="NCBI Taxonomy" id="65129"/>
    <lineage>
        <taxon>Eukaryota</taxon>
        <taxon>Sar</taxon>
        <taxon>Alveolata</taxon>
        <taxon>Ciliophora</taxon>
        <taxon>Intramacronucleata</taxon>
        <taxon>Oligohymenophorea</taxon>
        <taxon>Peniculida</taxon>
        <taxon>Parameciidae</taxon>
        <taxon>Paramecium</taxon>
    </lineage>
</organism>